<name>A0A804NHY6_MAIZE</name>
<dbReference type="Gramene" id="Zm00001eb161850_T003">
    <property type="protein sequence ID" value="Zm00001eb161850_P003"/>
    <property type="gene ID" value="Zm00001eb161850"/>
</dbReference>
<feature type="domain" description="RING-CH-type" evidence="4">
    <location>
        <begin position="48"/>
        <end position="112"/>
    </location>
</feature>
<protein>
    <recommendedName>
        <fullName evidence="4">RING-CH-type domain-containing protein</fullName>
    </recommendedName>
</protein>
<dbReference type="Gene3D" id="3.30.40.10">
    <property type="entry name" value="Zinc/RING finger domain, C3HC4 (zinc finger)"/>
    <property type="match status" value="1"/>
</dbReference>
<organism evidence="5 6">
    <name type="scientific">Zea mays</name>
    <name type="common">Maize</name>
    <dbReference type="NCBI Taxonomy" id="4577"/>
    <lineage>
        <taxon>Eukaryota</taxon>
        <taxon>Viridiplantae</taxon>
        <taxon>Streptophyta</taxon>
        <taxon>Embryophyta</taxon>
        <taxon>Tracheophyta</taxon>
        <taxon>Spermatophyta</taxon>
        <taxon>Magnoliopsida</taxon>
        <taxon>Liliopsida</taxon>
        <taxon>Poales</taxon>
        <taxon>Poaceae</taxon>
        <taxon>PACMAD clade</taxon>
        <taxon>Panicoideae</taxon>
        <taxon>Andropogonodae</taxon>
        <taxon>Andropogoneae</taxon>
        <taxon>Tripsacinae</taxon>
        <taxon>Zea</taxon>
    </lineage>
</organism>
<proteinExistence type="predicted"/>
<dbReference type="GO" id="GO:0008270">
    <property type="term" value="F:zinc ion binding"/>
    <property type="evidence" value="ECO:0007669"/>
    <property type="project" value="UniProtKB-KW"/>
</dbReference>
<evidence type="ECO:0000313" key="6">
    <source>
        <dbReference type="Proteomes" id="UP000007305"/>
    </source>
</evidence>
<keyword evidence="2" id="KW-0863">Zinc-finger</keyword>
<reference evidence="5" key="3">
    <citation type="submission" date="2021-05" db="UniProtKB">
        <authorList>
            <consortium name="EnsemblPlants"/>
        </authorList>
    </citation>
    <scope>IDENTIFICATION</scope>
    <source>
        <strain evidence="5">cv. B73</strain>
    </source>
</reference>
<dbReference type="EnsemblPlants" id="Zm00001eb161850_T003">
    <property type="protein sequence ID" value="Zm00001eb161850_P003"/>
    <property type="gene ID" value="Zm00001eb161850"/>
</dbReference>
<dbReference type="InterPro" id="IPR011016">
    <property type="entry name" value="Znf_RING-CH"/>
</dbReference>
<gene>
    <name evidence="5" type="primary">LOC103651597</name>
</gene>
<dbReference type="InterPro" id="IPR013083">
    <property type="entry name" value="Znf_RING/FYVE/PHD"/>
</dbReference>
<keyword evidence="3" id="KW-0862">Zinc</keyword>
<accession>A0A804NHY6</accession>
<dbReference type="PANTHER" id="PTHR46347">
    <property type="entry name" value="RING/FYVE/PHD ZINC FINGER SUPERFAMILY PROTEIN"/>
    <property type="match status" value="1"/>
</dbReference>
<evidence type="ECO:0000256" key="2">
    <source>
        <dbReference type="ARBA" id="ARBA00022771"/>
    </source>
</evidence>
<dbReference type="PROSITE" id="PS51292">
    <property type="entry name" value="ZF_RING_CH"/>
    <property type="match status" value="1"/>
</dbReference>
<dbReference type="AlphaFoldDB" id="A0A804NHY6"/>
<reference evidence="6" key="1">
    <citation type="submission" date="2015-12" db="EMBL/GenBank/DDBJ databases">
        <title>Update maize B73 reference genome by single molecule sequencing technologies.</title>
        <authorList>
            <consortium name="Maize Genome Sequencing Project"/>
            <person name="Ware D."/>
        </authorList>
    </citation>
    <scope>NUCLEOTIDE SEQUENCE [LARGE SCALE GENOMIC DNA]</scope>
    <source>
        <strain evidence="6">cv. B73</strain>
    </source>
</reference>
<sequence length="121" mass="13583">MLERHRVHRDADGDLPAAVTAPLLAHPPSPAEPWPANFGSSEITDEEIDAASAACCRICLESESEPGDVLISPCMCKGTQQFVHRSCLDHWRKELPFHTAQHARRDSIYGLNFWRMTFVVE</sequence>
<dbReference type="SMART" id="SM00744">
    <property type="entry name" value="RINGv"/>
    <property type="match status" value="1"/>
</dbReference>
<reference evidence="5" key="2">
    <citation type="submission" date="2019-07" db="EMBL/GenBank/DDBJ databases">
        <authorList>
            <person name="Seetharam A."/>
            <person name="Woodhouse M."/>
            <person name="Cannon E."/>
        </authorList>
    </citation>
    <scope>NUCLEOTIDE SEQUENCE [LARGE SCALE GENOMIC DNA]</scope>
    <source>
        <strain evidence="5">cv. B73</strain>
    </source>
</reference>
<dbReference type="PANTHER" id="PTHR46347:SF4">
    <property type="entry name" value="RING_FYVE_PHD ZINC FINGER SUPERFAMILY PROTEIN"/>
    <property type="match status" value="1"/>
</dbReference>
<dbReference type="SUPFAM" id="SSF57850">
    <property type="entry name" value="RING/U-box"/>
    <property type="match status" value="1"/>
</dbReference>
<evidence type="ECO:0000313" key="5">
    <source>
        <dbReference type="EnsemblPlants" id="Zm00001eb161850_P003"/>
    </source>
</evidence>
<keyword evidence="6" id="KW-1185">Reference proteome</keyword>
<evidence type="ECO:0000259" key="4">
    <source>
        <dbReference type="PROSITE" id="PS51292"/>
    </source>
</evidence>
<evidence type="ECO:0000256" key="3">
    <source>
        <dbReference type="ARBA" id="ARBA00022833"/>
    </source>
</evidence>
<dbReference type="Proteomes" id="UP000007305">
    <property type="component" value="Chromosome 3"/>
</dbReference>
<dbReference type="CDD" id="cd16495">
    <property type="entry name" value="RING_CH-C4HC3_MARCH"/>
    <property type="match status" value="1"/>
</dbReference>
<dbReference type="Pfam" id="PF12906">
    <property type="entry name" value="RINGv"/>
    <property type="match status" value="1"/>
</dbReference>
<keyword evidence="1" id="KW-0479">Metal-binding</keyword>
<evidence type="ECO:0000256" key="1">
    <source>
        <dbReference type="ARBA" id="ARBA00022723"/>
    </source>
</evidence>